<dbReference type="KEGG" id="tbl:TBLA_0A10160"/>
<dbReference type="GO" id="GO:0008270">
    <property type="term" value="F:zinc ion binding"/>
    <property type="evidence" value="ECO:0007669"/>
    <property type="project" value="TreeGrafter"/>
</dbReference>
<keyword evidence="3" id="KW-0378">Hydrolase</keyword>
<keyword evidence="3" id="KW-0645">Protease</keyword>
<sequence length="368" mass="41850">MLMMFPTVYAPLLIFLSVLRAVGAETTDPLYLNFHNLYLDESLSLTPQNMTCHKNSSSTDISNGPNLLLPFNRTRIPSSSGSIYIQNYIKKYYKTNLTSPWNVEIDSFVEKNHTFTNLAFTLGGAASQYIVLAAHYDSKIEPEGFIGGIDSATPCAILMYISKFMDHFYLNSSSNIDANLANKDIGLKIVFFDGEEALKQWGPNDSIYGSKHLAKRWINNGVMEKVSLFVLLDLLGSADKSIIPSYFSSTNSNYRLLNDIENEFNSQFKSYNNTKYFNPQELRFQNFNRIVIEDDHIPFVENDVNVLHLIPVPFPKVWHTIDDNFHNLDQDNIKKWAIILTKFTLESLMGNPDQTYNSAFSSSNNTSE</sequence>
<dbReference type="EC" id="3.4.-.-" evidence="3"/>
<dbReference type="OrthoDB" id="3907302at2759"/>
<dbReference type="FunCoup" id="I2GXE3">
    <property type="interactions" value="168"/>
</dbReference>
<accession>I2GXE3</accession>
<dbReference type="eggNOG" id="KOG3946">
    <property type="taxonomic scope" value="Eukaryota"/>
</dbReference>
<evidence type="ECO:0000256" key="3">
    <source>
        <dbReference type="RuleBase" id="RU361240"/>
    </source>
</evidence>
<dbReference type="GO" id="GO:0006508">
    <property type="term" value="P:proteolysis"/>
    <property type="evidence" value="ECO:0007669"/>
    <property type="project" value="UniProtKB-KW"/>
</dbReference>
<dbReference type="InterPro" id="IPR040234">
    <property type="entry name" value="QC/QCL"/>
</dbReference>
<protein>
    <recommendedName>
        <fullName evidence="3">Peptide hydrolase</fullName>
        <ecNumber evidence="3">3.4.-.-</ecNumber>
    </recommendedName>
</protein>
<dbReference type="GeneID" id="14493568"/>
<reference evidence="5 6" key="1">
    <citation type="journal article" date="2011" name="Proc. Natl. Acad. Sci. U.S.A.">
        <title>Evolutionary erosion of yeast sex chromosomes by mating-type switching accidents.</title>
        <authorList>
            <person name="Gordon J.L."/>
            <person name="Armisen D."/>
            <person name="Proux-Wera E."/>
            <person name="Oheigeartaigh S.S."/>
            <person name="Byrne K.P."/>
            <person name="Wolfe K.H."/>
        </authorList>
    </citation>
    <scope>NUCLEOTIDE SEQUENCE [LARGE SCALE GENOMIC DNA]</scope>
    <source>
        <strain evidence="6">ATCC 34711 / CBS 6284 / DSM 70876 / NBRC 10599 / NRRL Y-10934 / UCD 77-7</strain>
    </source>
</reference>
<dbReference type="Gene3D" id="3.40.630.10">
    <property type="entry name" value="Zn peptidases"/>
    <property type="match status" value="1"/>
</dbReference>
<dbReference type="OMA" id="HYETNYP"/>
<evidence type="ECO:0000256" key="2">
    <source>
        <dbReference type="ARBA" id="ARBA00023315"/>
    </source>
</evidence>
<dbReference type="RefSeq" id="XP_004178314.1">
    <property type="nucleotide sequence ID" value="XM_004178266.1"/>
</dbReference>
<dbReference type="GO" id="GO:0016603">
    <property type="term" value="F:glutaminyl-peptide cyclotransferase activity"/>
    <property type="evidence" value="ECO:0007669"/>
    <property type="project" value="TreeGrafter"/>
</dbReference>
<dbReference type="PANTHER" id="PTHR12283">
    <property type="entry name" value="GLUTAMINYL-PEPTIDE CYCLOTRANSFERASE"/>
    <property type="match status" value="1"/>
</dbReference>
<name>I2GXE3_HENB6</name>
<dbReference type="AlphaFoldDB" id="I2GXE3"/>
<dbReference type="InterPro" id="IPR007484">
    <property type="entry name" value="Peptidase_M28"/>
</dbReference>
<keyword evidence="6" id="KW-1185">Reference proteome</keyword>
<keyword evidence="1" id="KW-0808">Transferase</keyword>
<evidence type="ECO:0000259" key="4">
    <source>
        <dbReference type="Pfam" id="PF04389"/>
    </source>
</evidence>
<proteinExistence type="inferred from homology"/>
<dbReference type="InParanoid" id="I2GXE3"/>
<organism evidence="5 6">
    <name type="scientific">Henningerozyma blattae (strain ATCC 34711 / CBS 6284 / DSM 70876 / NBRC 10599 / NRRL Y-10934 / UCD 77-7)</name>
    <name type="common">Yeast</name>
    <name type="synonym">Tetrapisispora blattae</name>
    <dbReference type="NCBI Taxonomy" id="1071380"/>
    <lineage>
        <taxon>Eukaryota</taxon>
        <taxon>Fungi</taxon>
        <taxon>Dikarya</taxon>
        <taxon>Ascomycota</taxon>
        <taxon>Saccharomycotina</taxon>
        <taxon>Saccharomycetes</taxon>
        <taxon>Saccharomycetales</taxon>
        <taxon>Saccharomycetaceae</taxon>
        <taxon>Henningerozyma</taxon>
    </lineage>
</organism>
<dbReference type="EMBL" id="HE806316">
    <property type="protein sequence ID" value="CCH58795.1"/>
    <property type="molecule type" value="Genomic_DNA"/>
</dbReference>
<feature type="chain" id="PRO_5005135814" description="Peptide hydrolase" evidence="3">
    <location>
        <begin position="25"/>
        <end position="368"/>
    </location>
</feature>
<dbReference type="GO" id="GO:0008233">
    <property type="term" value="F:peptidase activity"/>
    <property type="evidence" value="ECO:0007669"/>
    <property type="project" value="UniProtKB-KW"/>
</dbReference>
<dbReference type="HOGENOM" id="CLU_045003_1_1_1"/>
<dbReference type="PANTHER" id="PTHR12283:SF6">
    <property type="entry name" value="GLUTAMINYL-PEPTIDE CYCLOTRANSFERASE-RELATED"/>
    <property type="match status" value="1"/>
</dbReference>
<feature type="domain" description="Peptidase M28" evidence="4">
    <location>
        <begin position="117"/>
        <end position="342"/>
    </location>
</feature>
<keyword evidence="3" id="KW-0732">Signal</keyword>
<keyword evidence="2" id="KW-0012">Acyltransferase</keyword>
<keyword evidence="3" id="KW-0862">Zinc</keyword>
<feature type="signal peptide" evidence="3">
    <location>
        <begin position="1"/>
        <end position="24"/>
    </location>
</feature>
<comment type="similarity">
    <text evidence="3">Belongs to the peptidase M28 family.</text>
</comment>
<dbReference type="STRING" id="1071380.I2GXE3"/>
<gene>
    <name evidence="5" type="primary">TBLA0A10160</name>
    <name evidence="5" type="ORF">TBLA_0A10160</name>
</gene>
<keyword evidence="3" id="KW-0479">Metal-binding</keyword>
<dbReference type="SUPFAM" id="SSF53187">
    <property type="entry name" value="Zn-dependent exopeptidases"/>
    <property type="match status" value="1"/>
</dbReference>
<evidence type="ECO:0000256" key="1">
    <source>
        <dbReference type="ARBA" id="ARBA00022679"/>
    </source>
</evidence>
<evidence type="ECO:0000313" key="6">
    <source>
        <dbReference type="Proteomes" id="UP000002866"/>
    </source>
</evidence>
<dbReference type="Proteomes" id="UP000002866">
    <property type="component" value="Chromosome 1"/>
</dbReference>
<dbReference type="Pfam" id="PF04389">
    <property type="entry name" value="Peptidase_M28"/>
    <property type="match status" value="1"/>
</dbReference>
<evidence type="ECO:0000313" key="5">
    <source>
        <dbReference type="EMBL" id="CCH58795.1"/>
    </source>
</evidence>